<dbReference type="Gene3D" id="3.50.50.60">
    <property type="entry name" value="FAD/NAD(P)-binding domain"/>
    <property type="match status" value="1"/>
</dbReference>
<accession>A0A5C3LVX6</accession>
<keyword evidence="14" id="KW-0274">FAD</keyword>
<dbReference type="InterPro" id="IPR000172">
    <property type="entry name" value="GMC_OxRdtase_N"/>
</dbReference>
<dbReference type="Pfam" id="PF05199">
    <property type="entry name" value="GMC_oxred_C"/>
    <property type="match status" value="1"/>
</dbReference>
<reference evidence="17 18" key="1">
    <citation type="journal article" date="2019" name="Nat. Ecol. Evol.">
        <title>Megaphylogeny resolves global patterns of mushroom evolution.</title>
        <authorList>
            <person name="Varga T."/>
            <person name="Krizsan K."/>
            <person name="Foldi C."/>
            <person name="Dima B."/>
            <person name="Sanchez-Garcia M."/>
            <person name="Sanchez-Ramirez S."/>
            <person name="Szollosi G.J."/>
            <person name="Szarkandi J.G."/>
            <person name="Papp V."/>
            <person name="Albert L."/>
            <person name="Andreopoulos W."/>
            <person name="Angelini C."/>
            <person name="Antonin V."/>
            <person name="Barry K.W."/>
            <person name="Bougher N.L."/>
            <person name="Buchanan P."/>
            <person name="Buyck B."/>
            <person name="Bense V."/>
            <person name="Catcheside P."/>
            <person name="Chovatia M."/>
            <person name="Cooper J."/>
            <person name="Damon W."/>
            <person name="Desjardin D."/>
            <person name="Finy P."/>
            <person name="Geml J."/>
            <person name="Haridas S."/>
            <person name="Hughes K."/>
            <person name="Justo A."/>
            <person name="Karasinski D."/>
            <person name="Kautmanova I."/>
            <person name="Kiss B."/>
            <person name="Kocsube S."/>
            <person name="Kotiranta H."/>
            <person name="LaButti K.M."/>
            <person name="Lechner B.E."/>
            <person name="Liimatainen K."/>
            <person name="Lipzen A."/>
            <person name="Lukacs Z."/>
            <person name="Mihaltcheva S."/>
            <person name="Morgado L.N."/>
            <person name="Niskanen T."/>
            <person name="Noordeloos M.E."/>
            <person name="Ohm R.A."/>
            <person name="Ortiz-Santana B."/>
            <person name="Ovrebo C."/>
            <person name="Racz N."/>
            <person name="Riley R."/>
            <person name="Savchenko A."/>
            <person name="Shiryaev A."/>
            <person name="Soop K."/>
            <person name="Spirin V."/>
            <person name="Szebenyi C."/>
            <person name="Tomsovsky M."/>
            <person name="Tulloss R.E."/>
            <person name="Uehling J."/>
            <person name="Grigoriev I.V."/>
            <person name="Vagvolgyi C."/>
            <person name="Papp T."/>
            <person name="Martin F.M."/>
            <person name="Miettinen O."/>
            <person name="Hibbett D.S."/>
            <person name="Nagy L.G."/>
        </authorList>
    </citation>
    <scope>NUCLEOTIDE SEQUENCE [LARGE SCALE GENOMIC DNA]</scope>
    <source>
        <strain evidence="17 18">CBS 166.37</strain>
    </source>
</reference>
<evidence type="ECO:0000256" key="7">
    <source>
        <dbReference type="ARBA" id="ARBA00023180"/>
    </source>
</evidence>
<evidence type="ECO:0000256" key="12">
    <source>
        <dbReference type="ARBA" id="ARBA00034050"/>
    </source>
</evidence>
<name>A0A5C3LVX6_9AGAR</name>
<evidence type="ECO:0000256" key="3">
    <source>
        <dbReference type="ARBA" id="ARBA00010790"/>
    </source>
</evidence>
<evidence type="ECO:0000313" key="18">
    <source>
        <dbReference type="Proteomes" id="UP000308652"/>
    </source>
</evidence>
<comment type="catalytic activity">
    <reaction evidence="10">
        <text>pyranose + acceptor = pyranos-2,3-diulose + reduced acceptor.</text>
        <dbReference type="EC" id="1.1.99.29"/>
    </reaction>
</comment>
<dbReference type="Proteomes" id="UP000308652">
    <property type="component" value="Unassembled WGS sequence"/>
</dbReference>
<comment type="catalytic activity">
    <reaction evidence="11">
        <text>pyranose + acceptor = pyranos-3-ulose + reduced acceptor.</text>
        <dbReference type="EC" id="1.1.99.29"/>
    </reaction>
</comment>
<evidence type="ECO:0000256" key="14">
    <source>
        <dbReference type="PIRSR" id="PIRSR000137-2"/>
    </source>
</evidence>
<dbReference type="EC" id="1.1.99.29" evidence="5"/>
<dbReference type="GO" id="GO:0005576">
    <property type="term" value="C:extracellular region"/>
    <property type="evidence" value="ECO:0007669"/>
    <property type="project" value="UniProtKB-SubCell"/>
</dbReference>
<comment type="cofactor">
    <cofactor evidence="1 14">
        <name>FAD</name>
        <dbReference type="ChEBI" id="CHEBI:57692"/>
    </cofactor>
</comment>
<dbReference type="InterPro" id="IPR012132">
    <property type="entry name" value="GMC_OxRdtase"/>
</dbReference>
<dbReference type="AlphaFoldDB" id="A0A5C3LVX6"/>
<comment type="similarity">
    <text evidence="3">Belongs to the GMC oxidoreductase family.</text>
</comment>
<sequence length="581" mass="61904">MRSFITSAFGLIGAAALSKAASFDYIVVGGGNAGLVIASRLTENPHVNVLVLEAGPSDSIDFNVTVPGLDLTVTGGSIVDWNYTTAEQPFLLNRTIAYPRGHVLGGSSSTNFMAYTRGAATTYDSWAALGNHGWDWNGVYPYFKKSVNFTAPTVDQSFIVYDKAAYSNPTGGPLHLSYGGYVEPISIYFTEGLANTTGLNLQPGEINDGFPLGQAYLPLTVNPTHMTRDSSSTSFLGVASSRSNLQVITSALATRLLFDPKKSTTVTGVEYRDAAGVLHTVSANKEVVISAGAFGSPQLLMVSGIGPAAQLKSFNIPVRVDLKGVGQNMTDHLFFGPVYEVTDNITTFNQFGSNATLYNQYLQQYQQNKGELTGAISSMSGYQRIDDSILTGLGAQALSALEPTWPHIQYEIIASGSTPVPRPGNFVSTAAVLLYPFSRGAVTLNSNSTSDKVTIQPNWLASPIDQKVAIWAFKQVREVMLSQTLAPIVLNEAFPGLQAQTDAEILTAIQTVAHPIYQASGTCGMKARADGGVVDSNLRVYGVKNLRVADASIFPIIPSANTMAPTYMVAEKAADLIKASQ</sequence>
<dbReference type="InterPro" id="IPR036188">
    <property type="entry name" value="FAD/NAD-bd_sf"/>
</dbReference>
<comment type="catalytic activity">
    <reaction evidence="12">
        <text>a pyranoside + acceptor = a pyranosid-3-ulose + reduced acceptor.</text>
        <dbReference type="EC" id="1.1.99.29"/>
    </reaction>
</comment>
<evidence type="ECO:0000256" key="2">
    <source>
        <dbReference type="ARBA" id="ARBA00004613"/>
    </source>
</evidence>
<comment type="subcellular location">
    <subcellularLocation>
        <location evidence="2">Secreted</location>
    </subcellularLocation>
</comment>
<dbReference type="GO" id="GO:0050660">
    <property type="term" value="F:flavin adenine dinucleotide binding"/>
    <property type="evidence" value="ECO:0007669"/>
    <property type="project" value="InterPro"/>
</dbReference>
<feature type="chain" id="PRO_5022678681" description="pyranose dehydrogenase (acceptor)" evidence="15">
    <location>
        <begin position="21"/>
        <end position="581"/>
    </location>
</feature>
<dbReference type="PANTHER" id="PTHR11552:SF138">
    <property type="entry name" value="DEHYDROGENASE PKFF-RELATED"/>
    <property type="match status" value="1"/>
</dbReference>
<evidence type="ECO:0000256" key="4">
    <source>
        <dbReference type="ARBA" id="ARBA00011245"/>
    </source>
</evidence>
<evidence type="ECO:0000256" key="1">
    <source>
        <dbReference type="ARBA" id="ARBA00001974"/>
    </source>
</evidence>
<dbReference type="OrthoDB" id="269227at2759"/>
<protein>
    <recommendedName>
        <fullName evidence="5">pyranose dehydrogenase (acceptor)</fullName>
        <ecNumber evidence="5">1.1.99.29</ecNumber>
    </recommendedName>
</protein>
<feature type="domain" description="Glucose-methanol-choline oxidoreductase N-terminal" evidence="16">
    <location>
        <begin position="292"/>
        <end position="306"/>
    </location>
</feature>
<dbReference type="Gene3D" id="3.30.560.10">
    <property type="entry name" value="Glucose Oxidase, domain 3"/>
    <property type="match status" value="1"/>
</dbReference>
<feature type="binding site" evidence="14">
    <location>
        <position position="103"/>
    </location>
    <ligand>
        <name>FAD</name>
        <dbReference type="ChEBI" id="CHEBI:57692"/>
    </ligand>
</feature>
<keyword evidence="7" id="KW-0325">Glycoprotein</keyword>
<evidence type="ECO:0000259" key="16">
    <source>
        <dbReference type="PROSITE" id="PS00624"/>
    </source>
</evidence>
<comment type="catalytic activity">
    <reaction evidence="9">
        <text>pyranose + acceptor = pyranos-2-ulose + reduced acceptor.</text>
        <dbReference type="EC" id="1.1.99.29"/>
    </reaction>
</comment>
<feature type="signal peptide" evidence="15">
    <location>
        <begin position="1"/>
        <end position="20"/>
    </location>
</feature>
<dbReference type="PROSITE" id="PS00624">
    <property type="entry name" value="GMC_OXRED_2"/>
    <property type="match status" value="1"/>
</dbReference>
<proteinExistence type="inferred from homology"/>
<keyword evidence="15" id="KW-0732">Signal</keyword>
<dbReference type="EMBL" id="ML213615">
    <property type="protein sequence ID" value="TFK36286.1"/>
    <property type="molecule type" value="Genomic_DNA"/>
</dbReference>
<evidence type="ECO:0000313" key="17">
    <source>
        <dbReference type="EMBL" id="TFK36286.1"/>
    </source>
</evidence>
<dbReference type="SUPFAM" id="SSF51905">
    <property type="entry name" value="FAD/NAD(P)-binding domain"/>
    <property type="match status" value="1"/>
</dbReference>
<dbReference type="PIRSF" id="PIRSF000137">
    <property type="entry name" value="Alcohol_oxidase"/>
    <property type="match status" value="1"/>
</dbReference>
<evidence type="ECO:0000256" key="5">
    <source>
        <dbReference type="ARBA" id="ARBA00013177"/>
    </source>
</evidence>
<evidence type="ECO:0000256" key="11">
    <source>
        <dbReference type="ARBA" id="ARBA00034029"/>
    </source>
</evidence>
<evidence type="ECO:0000256" key="10">
    <source>
        <dbReference type="ARBA" id="ARBA00034010"/>
    </source>
</evidence>
<evidence type="ECO:0000256" key="8">
    <source>
        <dbReference type="ARBA" id="ARBA00024699"/>
    </source>
</evidence>
<keyword evidence="6" id="KW-0964">Secreted</keyword>
<dbReference type="GO" id="GO:0044550">
    <property type="term" value="P:secondary metabolite biosynthetic process"/>
    <property type="evidence" value="ECO:0007669"/>
    <property type="project" value="TreeGrafter"/>
</dbReference>
<dbReference type="InterPro" id="IPR007867">
    <property type="entry name" value="GMC_OxRtase_C"/>
</dbReference>
<dbReference type="PANTHER" id="PTHR11552">
    <property type="entry name" value="GLUCOSE-METHANOL-CHOLINE GMC OXIDOREDUCTASE"/>
    <property type="match status" value="1"/>
</dbReference>
<evidence type="ECO:0000256" key="9">
    <source>
        <dbReference type="ARBA" id="ARBA00033986"/>
    </source>
</evidence>
<dbReference type="Pfam" id="PF00732">
    <property type="entry name" value="GMC_oxred_N"/>
    <property type="match status" value="1"/>
</dbReference>
<dbReference type="SUPFAM" id="SSF54373">
    <property type="entry name" value="FAD-linked reductases, C-terminal domain"/>
    <property type="match status" value="1"/>
</dbReference>
<organism evidence="17 18">
    <name type="scientific">Crucibulum laeve</name>
    <dbReference type="NCBI Taxonomy" id="68775"/>
    <lineage>
        <taxon>Eukaryota</taxon>
        <taxon>Fungi</taxon>
        <taxon>Dikarya</taxon>
        <taxon>Basidiomycota</taxon>
        <taxon>Agaricomycotina</taxon>
        <taxon>Agaricomycetes</taxon>
        <taxon>Agaricomycetidae</taxon>
        <taxon>Agaricales</taxon>
        <taxon>Agaricineae</taxon>
        <taxon>Nidulariaceae</taxon>
        <taxon>Crucibulum</taxon>
    </lineage>
</organism>
<gene>
    <name evidence="17" type="ORF">BDQ12DRAFT_256273</name>
</gene>
<comment type="subunit">
    <text evidence="4">Monomer.</text>
</comment>
<keyword evidence="18" id="KW-1185">Reference proteome</keyword>
<evidence type="ECO:0000256" key="15">
    <source>
        <dbReference type="SAM" id="SignalP"/>
    </source>
</evidence>
<keyword evidence="14" id="KW-0285">Flavoprotein</keyword>
<evidence type="ECO:0000256" key="6">
    <source>
        <dbReference type="ARBA" id="ARBA00022525"/>
    </source>
</evidence>
<comment type="catalytic activity">
    <reaction evidence="13">
        <text>a pyranoside + acceptor = a pyranosid-3,4-diulose + reduced acceptor.</text>
        <dbReference type="EC" id="1.1.99.29"/>
    </reaction>
</comment>
<evidence type="ECO:0000256" key="13">
    <source>
        <dbReference type="ARBA" id="ARBA00034059"/>
    </source>
</evidence>
<dbReference type="STRING" id="68775.A0A5C3LVX6"/>
<comment type="function">
    <text evidence="8">Catalyzes the single-oxidation or sequential double oxidation reaction of carbohydrates primarily at carbon-2 and/or carbon-3 with the concomitant reduction of the flavin. The enzyme exhibits a broad sugar substrate specificity, oxidizing different aldopyranoses to the corresponding C-1, C-2, C-3 or C-1,2, C-2,3 and C-3,4 (di)dehydro sugars with substrate-specific regioselectivity. Accepts only a narrow range of electron acceptors such as substituted benzoquinones and complexed metal ions and reacts extremely slowly with O(2) as acceptor. May play a role in the natural recycling of plant matter by oxidizing all major monosaccharides in lignocellulose and by reducing quinone compounds or reactive radical species generated during lignin depolymerization.</text>
</comment>
<dbReference type="GO" id="GO:0033718">
    <property type="term" value="F:pyranose dehydrogenase (acceptor) activity"/>
    <property type="evidence" value="ECO:0007669"/>
    <property type="project" value="UniProtKB-EC"/>
</dbReference>